<evidence type="ECO:0000313" key="4">
    <source>
        <dbReference type="Proteomes" id="UP000768163"/>
    </source>
</evidence>
<feature type="transmembrane region" description="Helical" evidence="1">
    <location>
        <begin position="222"/>
        <end position="244"/>
    </location>
</feature>
<feature type="transmembrane region" description="Helical" evidence="1">
    <location>
        <begin position="323"/>
        <end position="349"/>
    </location>
</feature>
<evidence type="ECO:0000313" key="3">
    <source>
        <dbReference type="EMBL" id="NCS91400.1"/>
    </source>
</evidence>
<feature type="transmembrane region" description="Helical" evidence="1">
    <location>
        <begin position="73"/>
        <end position="95"/>
    </location>
</feature>
<keyword evidence="1" id="KW-0812">Transmembrane</keyword>
<sequence length="383" mass="42650">MLSYALEKGLDVLKKNKAIFIPFIILGIISILSFLLVAKPMFELSYQSSYSSSAFYTSTGSDSYFFKKIMDNMSLIIIWSVFMFFVTVLANVVGMRAVKDYLNGQKTKISDMEKTALTKGFVTIFASLASMILFFLPGIIGILVVLFASSTSNLYSNTGGGIELMLIALIMFLIQAIILLAFGYHILSGKFRKIYMWGIIVTVILLVLSVVAGVVFPVLSLIFIVPLLILYIVLCIALCFITIIGSLSITYIIPSVIVLEDDNISATEAIKKSLNFAKNYTKNFSLLILIYIVIIMLISVPSFIISFAYTLHPSFSLYLFSQIFTIALSAIISPYILSIFALAYAFSLMKEKELEKKSKEILLTEEIKSGQNFGLSRDLYGDR</sequence>
<keyword evidence="1" id="KW-0472">Membrane</keyword>
<dbReference type="AlphaFoldDB" id="A0A8J7YUY0"/>
<keyword evidence="1" id="KW-1133">Transmembrane helix</keyword>
<gene>
    <name evidence="3" type="ORF">GW779_03155</name>
    <name evidence="2" type="ORF">GW910_03495</name>
</gene>
<proteinExistence type="predicted"/>
<protein>
    <submittedName>
        <fullName evidence="2">Uncharacterized protein</fullName>
    </submittedName>
</protein>
<dbReference type="EMBL" id="JAACQH010000055">
    <property type="protein sequence ID" value="NCS91400.1"/>
    <property type="molecule type" value="Genomic_DNA"/>
</dbReference>
<reference evidence="2" key="1">
    <citation type="submission" date="2019-11" db="EMBL/GenBank/DDBJ databases">
        <title>Lipid analysis of CO2-rich subsurface aquifers suggests an autotrophy-based deep biosphere with lysolipids enriched in CPR bacteria.</title>
        <authorList>
            <person name="Probst A.J."/>
            <person name="Elling F.J."/>
            <person name="Castelle C.J."/>
            <person name="Zhu Q."/>
            <person name="Elvert M."/>
            <person name="Birarda G."/>
            <person name="Holman H.-Y."/>
            <person name="Lane K.R."/>
            <person name="Ladd B."/>
            <person name="Ryan M.C."/>
            <person name="Woyke T."/>
            <person name="Hinrichs K.-U."/>
            <person name="Banfield J.F."/>
        </authorList>
    </citation>
    <scope>NUCLEOTIDE SEQUENCE</scope>
    <source>
        <strain evidence="2">CG_2015-01_33_1645</strain>
        <strain evidence="3">CG_2015-04_33_537</strain>
    </source>
</reference>
<feature type="transmembrane region" description="Helical" evidence="1">
    <location>
        <begin position="286"/>
        <end position="311"/>
    </location>
</feature>
<feature type="transmembrane region" description="Helical" evidence="1">
    <location>
        <begin position="116"/>
        <end position="149"/>
    </location>
</feature>
<evidence type="ECO:0000313" key="2">
    <source>
        <dbReference type="EMBL" id="NCN65122.1"/>
    </source>
</evidence>
<dbReference type="EMBL" id="JAACVF010000087">
    <property type="protein sequence ID" value="NCN65122.1"/>
    <property type="molecule type" value="Genomic_DNA"/>
</dbReference>
<dbReference type="Proteomes" id="UP000738826">
    <property type="component" value="Unassembled WGS sequence"/>
</dbReference>
<organism evidence="2 4">
    <name type="scientific">Candidatus Altarchaeum hamiconexum</name>
    <dbReference type="NCBI Taxonomy" id="1803513"/>
    <lineage>
        <taxon>Archaea</taxon>
        <taxon>Candidatus Altarchaeota</taxon>
        <taxon>Candidatus Altiarchaeia</taxon>
        <taxon>Candidatus Altarchaeales</taxon>
        <taxon>Candidatus Altarchaeaceae</taxon>
        <taxon>Candidatus Altarchaeum</taxon>
    </lineage>
</organism>
<evidence type="ECO:0000256" key="1">
    <source>
        <dbReference type="SAM" id="Phobius"/>
    </source>
</evidence>
<dbReference type="Proteomes" id="UP000768163">
    <property type="component" value="Unassembled WGS sequence"/>
</dbReference>
<feature type="transmembrane region" description="Helical" evidence="1">
    <location>
        <begin position="161"/>
        <end position="182"/>
    </location>
</feature>
<feature type="transmembrane region" description="Helical" evidence="1">
    <location>
        <begin position="18"/>
        <end position="38"/>
    </location>
</feature>
<name>A0A8J7YUY0_9ARCH</name>
<comment type="caution">
    <text evidence="2">The sequence shown here is derived from an EMBL/GenBank/DDBJ whole genome shotgun (WGS) entry which is preliminary data.</text>
</comment>
<feature type="transmembrane region" description="Helical" evidence="1">
    <location>
        <begin position="194"/>
        <end position="216"/>
    </location>
</feature>
<accession>A0A8J7YUY0</accession>